<comment type="caution">
    <text evidence="1">The sequence shown here is derived from an EMBL/GenBank/DDBJ whole genome shotgun (WGS) entry which is preliminary data.</text>
</comment>
<dbReference type="GO" id="GO:0008967">
    <property type="term" value="F:phosphoglycolate phosphatase activity"/>
    <property type="evidence" value="ECO:0007669"/>
    <property type="project" value="TreeGrafter"/>
</dbReference>
<dbReference type="InterPro" id="IPR023214">
    <property type="entry name" value="HAD_sf"/>
</dbReference>
<gene>
    <name evidence="1" type="ORF">BHU72_05300</name>
</gene>
<dbReference type="GO" id="GO:0006281">
    <property type="term" value="P:DNA repair"/>
    <property type="evidence" value="ECO:0007669"/>
    <property type="project" value="TreeGrafter"/>
</dbReference>
<dbReference type="GO" id="GO:0005829">
    <property type="term" value="C:cytosol"/>
    <property type="evidence" value="ECO:0007669"/>
    <property type="project" value="TreeGrafter"/>
</dbReference>
<dbReference type="Pfam" id="PF13419">
    <property type="entry name" value="HAD_2"/>
    <property type="match status" value="1"/>
</dbReference>
<dbReference type="STRING" id="1390249.BHU72_05300"/>
<dbReference type="EMBL" id="MJAT01000022">
    <property type="protein sequence ID" value="OEH85503.1"/>
    <property type="molecule type" value="Genomic_DNA"/>
</dbReference>
<dbReference type="InterPro" id="IPR023198">
    <property type="entry name" value="PGP-like_dom2"/>
</dbReference>
<dbReference type="SFLD" id="SFLDG01129">
    <property type="entry name" value="C1.5:_HAD__Beta-PGM__Phosphata"/>
    <property type="match status" value="1"/>
</dbReference>
<dbReference type="InterPro" id="IPR041492">
    <property type="entry name" value="HAD_2"/>
</dbReference>
<sequence>MIKAIIFDFDGVILETSDIKTEAFRELFKEHSQELVESVIDYHKTNMGISRFVKFQYFYDNILHQELTKEKKDELSEKFSKIALDKILMAPFVKGVKEFLQSKKYKYYIASGTPEEELRFIVKEREVDCYFHGVYGSPRVKEDIVRDIMLNNNYSNHEVVFIGDAISDKLAADKTGIRFIARLDGNNHELFHDIDYKVKDFESFSEGLKVLDSR</sequence>
<dbReference type="Gene3D" id="1.10.150.240">
    <property type="entry name" value="Putative phosphatase, domain 2"/>
    <property type="match status" value="1"/>
</dbReference>
<name>A0A1E5L674_9FIRM</name>
<dbReference type="OrthoDB" id="9797743at2"/>
<dbReference type="AlphaFoldDB" id="A0A1E5L674"/>
<evidence type="ECO:0000313" key="1">
    <source>
        <dbReference type="EMBL" id="OEH85503.1"/>
    </source>
</evidence>
<reference evidence="1 2" key="1">
    <citation type="submission" date="2016-09" db="EMBL/GenBank/DDBJ databases">
        <title>Desulfuribacillus arsenicus sp. nov., an obligately anaerobic, dissimilatory arsenic- and antimonate-reducing bacterium isolated from anoxic sediments.</title>
        <authorList>
            <person name="Abin C.A."/>
            <person name="Hollibaugh J.T."/>
        </authorList>
    </citation>
    <scope>NUCLEOTIDE SEQUENCE [LARGE SCALE GENOMIC DNA]</scope>
    <source>
        <strain evidence="1 2">MLFW-2</strain>
    </source>
</reference>
<accession>A0A1E5L674</accession>
<dbReference type="Proteomes" id="UP000095255">
    <property type="component" value="Unassembled WGS sequence"/>
</dbReference>
<dbReference type="PANTHER" id="PTHR43434">
    <property type="entry name" value="PHOSPHOGLYCOLATE PHOSPHATASE"/>
    <property type="match status" value="1"/>
</dbReference>
<organism evidence="1 2">
    <name type="scientific">Desulfuribacillus stibiiarsenatis</name>
    <dbReference type="NCBI Taxonomy" id="1390249"/>
    <lineage>
        <taxon>Bacteria</taxon>
        <taxon>Bacillati</taxon>
        <taxon>Bacillota</taxon>
        <taxon>Desulfuribacillia</taxon>
        <taxon>Desulfuribacillales</taxon>
        <taxon>Desulfuribacillaceae</taxon>
        <taxon>Desulfuribacillus</taxon>
    </lineage>
</organism>
<dbReference type="CDD" id="cd01427">
    <property type="entry name" value="HAD_like"/>
    <property type="match status" value="1"/>
</dbReference>
<dbReference type="SUPFAM" id="SSF56784">
    <property type="entry name" value="HAD-like"/>
    <property type="match status" value="1"/>
</dbReference>
<dbReference type="InterPro" id="IPR050155">
    <property type="entry name" value="HAD-like_hydrolase_sf"/>
</dbReference>
<dbReference type="PANTHER" id="PTHR43434:SF1">
    <property type="entry name" value="PHOSPHOGLYCOLATE PHOSPHATASE"/>
    <property type="match status" value="1"/>
</dbReference>
<keyword evidence="2" id="KW-1185">Reference proteome</keyword>
<dbReference type="RefSeq" id="WP_069702330.1">
    <property type="nucleotide sequence ID" value="NZ_MJAT01000022.1"/>
</dbReference>
<evidence type="ECO:0008006" key="3">
    <source>
        <dbReference type="Google" id="ProtNLM"/>
    </source>
</evidence>
<dbReference type="Gene3D" id="3.40.50.1000">
    <property type="entry name" value="HAD superfamily/HAD-like"/>
    <property type="match status" value="1"/>
</dbReference>
<dbReference type="SFLD" id="SFLDS00003">
    <property type="entry name" value="Haloacid_Dehalogenase"/>
    <property type="match status" value="1"/>
</dbReference>
<dbReference type="InterPro" id="IPR036412">
    <property type="entry name" value="HAD-like_sf"/>
</dbReference>
<proteinExistence type="predicted"/>
<evidence type="ECO:0000313" key="2">
    <source>
        <dbReference type="Proteomes" id="UP000095255"/>
    </source>
</evidence>
<protein>
    <recommendedName>
        <fullName evidence="3">Haloacid dehalogenase</fullName>
    </recommendedName>
</protein>